<protein>
    <recommendedName>
        <fullName evidence="1">GTP pyrophosphokinase</fullName>
    </recommendedName>
    <alternativeName>
        <fullName evidence="4">(p)ppGpp synthase</fullName>
    </alternativeName>
    <alternativeName>
        <fullName evidence="3">ATP:GTP 3'-pyrophosphotransferase</fullName>
    </alternativeName>
    <alternativeName>
        <fullName evidence="5">ppGpp synthase I</fullName>
    </alternativeName>
</protein>
<comment type="pathway">
    <text evidence="2">Purine metabolism.</text>
</comment>
<dbReference type="InterPro" id="IPR012676">
    <property type="entry name" value="TGS-like"/>
</dbReference>
<evidence type="ECO:0000256" key="2">
    <source>
        <dbReference type="ARBA" id="ARBA00025704"/>
    </source>
</evidence>
<dbReference type="InterPro" id="IPR043519">
    <property type="entry name" value="NT_sf"/>
</dbReference>
<dbReference type="FunFam" id="3.30.460.10:FF:000001">
    <property type="entry name" value="GTP pyrophosphokinase RelA"/>
    <property type="match status" value="1"/>
</dbReference>
<dbReference type="Pfam" id="PF04607">
    <property type="entry name" value="RelA_SpoT"/>
    <property type="match status" value="1"/>
</dbReference>
<comment type="function">
    <text evidence="6">In eubacteria ppGpp (guanosine 3'-diphosphate 5'-diphosphate) is a mediator of the stringent response that coordinates a variety of cellular activities in response to changes in nutritional abundance.</text>
</comment>
<dbReference type="SUPFAM" id="SSF81271">
    <property type="entry name" value="TGS-like"/>
    <property type="match status" value="1"/>
</dbReference>
<dbReference type="InterPro" id="IPR004095">
    <property type="entry name" value="TGS"/>
</dbReference>
<evidence type="ECO:0000256" key="1">
    <source>
        <dbReference type="ARBA" id="ARBA00019852"/>
    </source>
</evidence>
<dbReference type="SUPFAM" id="SSF81301">
    <property type="entry name" value="Nucleotidyltransferase"/>
    <property type="match status" value="1"/>
</dbReference>
<dbReference type="Pfam" id="PF13291">
    <property type="entry name" value="ACT_4"/>
    <property type="match status" value="1"/>
</dbReference>
<dbReference type="InterPro" id="IPR045865">
    <property type="entry name" value="ACT-like_dom_sf"/>
</dbReference>
<dbReference type="Pfam" id="PF19296">
    <property type="entry name" value="RelA_AH_RIS"/>
    <property type="match status" value="1"/>
</dbReference>
<dbReference type="GO" id="GO:0015969">
    <property type="term" value="P:guanosine tetraphosphate metabolic process"/>
    <property type="evidence" value="ECO:0007669"/>
    <property type="project" value="InterPro"/>
</dbReference>
<dbReference type="Gene3D" id="1.10.3210.10">
    <property type="entry name" value="Hypothetical protein af1432"/>
    <property type="match status" value="1"/>
</dbReference>
<gene>
    <name evidence="9" type="primary">relA</name>
    <name evidence="9" type="ORF">DM484_02050</name>
</gene>
<comment type="caution">
    <text evidence="9">The sequence shown here is derived from an EMBL/GenBank/DDBJ whole genome shotgun (WGS) entry which is preliminary data.</text>
</comment>
<dbReference type="AlphaFoldDB" id="A0A2W4TCB1"/>
<evidence type="ECO:0000256" key="6">
    <source>
        <dbReference type="RuleBase" id="RU003847"/>
    </source>
</evidence>
<sequence length="723" mass="82550">MKHTLYQPDVSSNSHEHLLTKFTAGFNKDEAERIEVALRFAEEARDQDALIRPRGIDVAHTLLALKVDAQTLQAALLADPWLRENNKDAVIGSFFGETVLKMVRGVNWLNTFNEFSREIQEPAQAELLRRMLLAVVDDVRAVLIKLAYRLQRLRMLKQEEESFRYKIARETLDIFAPLANRLGIGQLKWELEDLAFRYLEPLEYKNLAQSLDANRAERELYIHRFIEQLEEELRENGIEAKIYGRPKHLYSIWKKMKRKHLSLDDLYDLLAVRVMVDKVSDCYAVLGLVHGLWLHIPKEFDDYIANPKDNGYQSLHTVVVGTEGKPVEVQIRTKEMHAFAEFGVAAHWRYKEGGKHDEALDRNIDSLRRLLESKEDDRELLDDFRSELFADQIFVLTPKGQVVRLKKGATPVDFAYAIHTEVGHRCRGAKVNGRIVPLTYQLNSAEKVEILTAKQGSPNLGWLDTHMGYVATSHARGKIRQWFKQQDHERHMREGRAILERERHKLGMAALKEAEMNDLVRHFHMPRVDDLLLGIGRGDITSTQLASTLKIPGFQPPPVQPPPKHGPVVEQGPETVTVQGIRNMLMHFAHCCSPTPGTPIVGYVTKGHGVAIHAQDCANIIQLPSHKLGRLIDVEWGEDQEYFAVEIEVNAIDRKGLLKDVVQILSQEYINILRSNTHTNTKNQSVTMDITIEIQDLGQLSQALDKIGEIHNVLRARRKGVSL</sequence>
<dbReference type="InterPro" id="IPR012675">
    <property type="entry name" value="Beta-grasp_dom_sf"/>
</dbReference>
<accession>A0A2W4TCB1</accession>
<dbReference type="PANTHER" id="PTHR21262">
    <property type="entry name" value="GUANOSINE-3',5'-BIS DIPHOSPHATE 3'-PYROPHOSPHOHYDROLASE"/>
    <property type="match status" value="1"/>
</dbReference>
<dbReference type="EMBL" id="QJPH01000142">
    <property type="protein sequence ID" value="PZN84870.1"/>
    <property type="molecule type" value="Genomic_DNA"/>
</dbReference>
<dbReference type="GO" id="GO:0042594">
    <property type="term" value="P:response to starvation"/>
    <property type="evidence" value="ECO:0007669"/>
    <property type="project" value="TreeGrafter"/>
</dbReference>
<dbReference type="SMART" id="SM00954">
    <property type="entry name" value="RelA_SpoT"/>
    <property type="match status" value="1"/>
</dbReference>
<evidence type="ECO:0000313" key="10">
    <source>
        <dbReference type="Proteomes" id="UP000249396"/>
    </source>
</evidence>
<keyword evidence="9" id="KW-0808">Transferase</keyword>
<dbReference type="CDD" id="cd01668">
    <property type="entry name" value="TGS_RSH"/>
    <property type="match status" value="1"/>
</dbReference>
<dbReference type="GO" id="GO:0016301">
    <property type="term" value="F:kinase activity"/>
    <property type="evidence" value="ECO:0007669"/>
    <property type="project" value="UniProtKB-KW"/>
</dbReference>
<dbReference type="FunFam" id="3.10.20.30:FF:000002">
    <property type="entry name" value="GTP pyrophosphokinase (RelA/SpoT)"/>
    <property type="match status" value="1"/>
</dbReference>
<dbReference type="InterPro" id="IPR007685">
    <property type="entry name" value="RelA_SpoT"/>
</dbReference>
<feature type="domain" description="ACT" evidence="7">
    <location>
        <begin position="646"/>
        <end position="721"/>
    </location>
</feature>
<evidence type="ECO:0000256" key="3">
    <source>
        <dbReference type="ARBA" id="ARBA00029754"/>
    </source>
</evidence>
<dbReference type="GO" id="GO:0015949">
    <property type="term" value="P:nucleobase-containing small molecule interconversion"/>
    <property type="evidence" value="ECO:0007669"/>
    <property type="project" value="UniProtKB-ARBA"/>
</dbReference>
<dbReference type="Gene3D" id="3.30.70.260">
    <property type="match status" value="1"/>
</dbReference>
<dbReference type="Gene3D" id="3.10.20.30">
    <property type="match status" value="1"/>
</dbReference>
<dbReference type="Pfam" id="PF02824">
    <property type="entry name" value="TGS"/>
    <property type="match status" value="1"/>
</dbReference>
<dbReference type="SUPFAM" id="SSF55021">
    <property type="entry name" value="ACT-like"/>
    <property type="match status" value="1"/>
</dbReference>
<evidence type="ECO:0000259" key="7">
    <source>
        <dbReference type="PROSITE" id="PS51671"/>
    </source>
</evidence>
<keyword evidence="9" id="KW-0418">Kinase</keyword>
<dbReference type="GO" id="GO:0005886">
    <property type="term" value="C:plasma membrane"/>
    <property type="evidence" value="ECO:0007669"/>
    <property type="project" value="TreeGrafter"/>
</dbReference>
<dbReference type="PANTHER" id="PTHR21262:SF31">
    <property type="entry name" value="GTP PYROPHOSPHOKINASE"/>
    <property type="match status" value="1"/>
</dbReference>
<dbReference type="PROSITE" id="PS51671">
    <property type="entry name" value="ACT"/>
    <property type="match status" value="1"/>
</dbReference>
<dbReference type="InterPro" id="IPR002912">
    <property type="entry name" value="ACT_dom"/>
</dbReference>
<organism evidence="9 10">
    <name type="scientific">Candidatus Methylumidiphilus alinenensis</name>
    <dbReference type="NCBI Taxonomy" id="2202197"/>
    <lineage>
        <taxon>Bacteria</taxon>
        <taxon>Pseudomonadati</taxon>
        <taxon>Pseudomonadota</taxon>
        <taxon>Gammaproteobacteria</taxon>
        <taxon>Methylococcales</taxon>
        <taxon>Candidatus Methylumidiphilus</taxon>
    </lineage>
</organism>
<comment type="similarity">
    <text evidence="6">Belongs to the relA/spoT family.</text>
</comment>
<evidence type="ECO:0000256" key="4">
    <source>
        <dbReference type="ARBA" id="ARBA00032407"/>
    </source>
</evidence>
<evidence type="ECO:0000259" key="8">
    <source>
        <dbReference type="PROSITE" id="PS51880"/>
    </source>
</evidence>
<name>A0A2W4TCB1_9GAMM</name>
<dbReference type="InterPro" id="IPR045600">
    <property type="entry name" value="RelA/SpoT_AH_RIS"/>
</dbReference>
<dbReference type="InterPro" id="IPR004811">
    <property type="entry name" value="RelA/Spo_fam"/>
</dbReference>
<dbReference type="CDD" id="cd05399">
    <property type="entry name" value="NT_Rel-Spo_like"/>
    <property type="match status" value="1"/>
</dbReference>
<proteinExistence type="inferred from homology"/>
<reference evidence="9 10" key="1">
    <citation type="journal article" date="2018" name="Aquat. Microb. Ecol.">
        <title>Gammaproteobacterial methanotrophs dominate.</title>
        <authorList>
            <person name="Rissanen A.J."/>
            <person name="Saarenheimo J."/>
            <person name="Tiirola M."/>
            <person name="Peura S."/>
            <person name="Aalto S.L."/>
            <person name="Karvinen A."/>
            <person name="Nykanen H."/>
        </authorList>
    </citation>
    <scope>NUCLEOTIDE SEQUENCE [LARGE SCALE GENOMIC DNA]</scope>
    <source>
        <strain evidence="9">AMbin10</strain>
    </source>
</reference>
<feature type="domain" description="TGS" evidence="8">
    <location>
        <begin position="389"/>
        <end position="452"/>
    </location>
</feature>
<dbReference type="Gene3D" id="3.30.460.10">
    <property type="entry name" value="Beta Polymerase, domain 2"/>
    <property type="match status" value="1"/>
</dbReference>
<evidence type="ECO:0000256" key="5">
    <source>
        <dbReference type="ARBA" id="ARBA00033308"/>
    </source>
</evidence>
<dbReference type="CDD" id="cd04876">
    <property type="entry name" value="ACT_RelA-SpoT"/>
    <property type="match status" value="1"/>
</dbReference>
<dbReference type="GO" id="GO:0008893">
    <property type="term" value="F:guanosine-3',5'-bis(diphosphate) 3'-diphosphatase activity"/>
    <property type="evidence" value="ECO:0007669"/>
    <property type="project" value="TreeGrafter"/>
</dbReference>
<dbReference type="Pfam" id="PF13328">
    <property type="entry name" value="HD_4"/>
    <property type="match status" value="1"/>
</dbReference>
<dbReference type="PROSITE" id="PS51880">
    <property type="entry name" value="TGS"/>
    <property type="match status" value="1"/>
</dbReference>
<dbReference type="GO" id="GO:0008728">
    <property type="term" value="F:GTP diphosphokinase activity"/>
    <property type="evidence" value="ECO:0007669"/>
    <property type="project" value="TreeGrafter"/>
</dbReference>
<dbReference type="Proteomes" id="UP000249396">
    <property type="component" value="Unassembled WGS sequence"/>
</dbReference>
<evidence type="ECO:0000313" key="9">
    <source>
        <dbReference type="EMBL" id="PZN84870.1"/>
    </source>
</evidence>
<dbReference type="NCBIfam" id="TIGR00691">
    <property type="entry name" value="spoT_relA"/>
    <property type="match status" value="1"/>
</dbReference>
<dbReference type="InterPro" id="IPR033655">
    <property type="entry name" value="TGS_RelA/SpoT"/>
</dbReference>
<dbReference type="SUPFAM" id="SSF109604">
    <property type="entry name" value="HD-domain/PDEase-like"/>
    <property type="match status" value="1"/>
</dbReference>